<feature type="domain" description="Xylose isomerase-like TIM barrel" evidence="1">
    <location>
        <begin position="1"/>
        <end position="151"/>
    </location>
</feature>
<organism evidence="2">
    <name type="scientific">marine sediment metagenome</name>
    <dbReference type="NCBI Taxonomy" id="412755"/>
    <lineage>
        <taxon>unclassified sequences</taxon>
        <taxon>metagenomes</taxon>
        <taxon>ecological metagenomes</taxon>
    </lineage>
</organism>
<evidence type="ECO:0000259" key="1">
    <source>
        <dbReference type="Pfam" id="PF01261"/>
    </source>
</evidence>
<dbReference type="PANTHER" id="PTHR12110">
    <property type="entry name" value="HYDROXYPYRUVATE ISOMERASE"/>
    <property type="match status" value="1"/>
</dbReference>
<dbReference type="AlphaFoldDB" id="X0TBM7"/>
<dbReference type="Gene3D" id="3.20.20.150">
    <property type="entry name" value="Divalent-metal-dependent TIM barrel enzymes"/>
    <property type="match status" value="1"/>
</dbReference>
<gene>
    <name evidence="2" type="ORF">S01H1_04751</name>
</gene>
<reference evidence="2" key="1">
    <citation type="journal article" date="2014" name="Front. Microbiol.">
        <title>High frequency of phylogenetically diverse reductive dehalogenase-homologous genes in deep subseafloor sedimentary metagenomes.</title>
        <authorList>
            <person name="Kawai M."/>
            <person name="Futagami T."/>
            <person name="Toyoda A."/>
            <person name="Takaki Y."/>
            <person name="Nishi S."/>
            <person name="Hori S."/>
            <person name="Arai W."/>
            <person name="Tsubouchi T."/>
            <person name="Morono Y."/>
            <person name="Uchiyama I."/>
            <person name="Ito T."/>
            <person name="Fujiyama A."/>
            <person name="Inagaki F."/>
            <person name="Takami H."/>
        </authorList>
    </citation>
    <scope>NUCLEOTIDE SEQUENCE</scope>
    <source>
        <strain evidence="2">Expedition CK06-06</strain>
    </source>
</reference>
<protein>
    <recommendedName>
        <fullName evidence="1">Xylose isomerase-like TIM barrel domain-containing protein</fullName>
    </recommendedName>
</protein>
<dbReference type="InterPro" id="IPR036237">
    <property type="entry name" value="Xyl_isomerase-like_sf"/>
</dbReference>
<dbReference type="EMBL" id="BARS01002491">
    <property type="protein sequence ID" value="GAF85577.1"/>
    <property type="molecule type" value="Genomic_DNA"/>
</dbReference>
<dbReference type="SUPFAM" id="SSF51658">
    <property type="entry name" value="Xylose isomerase-like"/>
    <property type="match status" value="1"/>
</dbReference>
<feature type="non-terminal residue" evidence="2">
    <location>
        <position position="1"/>
    </location>
</feature>
<comment type="caution">
    <text evidence="2">The sequence shown here is derived from an EMBL/GenBank/DDBJ whole genome shotgun (WGS) entry which is preliminary data.</text>
</comment>
<proteinExistence type="predicted"/>
<name>X0TBM7_9ZZZZ</name>
<dbReference type="Pfam" id="PF01261">
    <property type="entry name" value="AP_endonuc_2"/>
    <property type="match status" value="1"/>
</dbReference>
<dbReference type="InterPro" id="IPR050312">
    <property type="entry name" value="IolE/XylAMocC-like"/>
</dbReference>
<sequence>KLVMEMHHGTLCDSAASSLKLLRMIDEDNVGVTLDPVNLYQVPTDYGDGAIRALGRNLFNVHIKDIVELATEDYPYHFAYSYYAKHIGRFTRVVPPQDLVQERFYCHRQINAGGVDWAHVLKSLKGNGYRGPLIVESVSETNKHMPAGSELAAACFKDVTALFESLS</sequence>
<dbReference type="InterPro" id="IPR013022">
    <property type="entry name" value="Xyl_isomerase-like_TIM-brl"/>
</dbReference>
<dbReference type="PANTHER" id="PTHR12110:SF41">
    <property type="entry name" value="INOSOSE DEHYDRATASE"/>
    <property type="match status" value="1"/>
</dbReference>
<accession>X0TBM7</accession>
<evidence type="ECO:0000313" key="2">
    <source>
        <dbReference type="EMBL" id="GAF85577.1"/>
    </source>
</evidence>